<proteinExistence type="predicted"/>
<gene>
    <name evidence="1" type="ORF">BDY19DRAFT_888140</name>
</gene>
<evidence type="ECO:0000313" key="1">
    <source>
        <dbReference type="EMBL" id="KAI0090232.1"/>
    </source>
</evidence>
<reference evidence="1" key="1">
    <citation type="journal article" date="2021" name="Environ. Microbiol.">
        <title>Gene family expansions and transcriptome signatures uncover fungal adaptations to wood decay.</title>
        <authorList>
            <person name="Hage H."/>
            <person name="Miyauchi S."/>
            <person name="Viragh M."/>
            <person name="Drula E."/>
            <person name="Min B."/>
            <person name="Chaduli D."/>
            <person name="Navarro D."/>
            <person name="Favel A."/>
            <person name="Norest M."/>
            <person name="Lesage-Meessen L."/>
            <person name="Balint B."/>
            <person name="Merenyi Z."/>
            <person name="de Eugenio L."/>
            <person name="Morin E."/>
            <person name="Martinez A.T."/>
            <person name="Baldrian P."/>
            <person name="Stursova M."/>
            <person name="Martinez M.J."/>
            <person name="Novotny C."/>
            <person name="Magnuson J.K."/>
            <person name="Spatafora J.W."/>
            <person name="Maurice S."/>
            <person name="Pangilinan J."/>
            <person name="Andreopoulos W."/>
            <person name="LaButti K."/>
            <person name="Hundley H."/>
            <person name="Na H."/>
            <person name="Kuo A."/>
            <person name="Barry K."/>
            <person name="Lipzen A."/>
            <person name="Henrissat B."/>
            <person name="Riley R."/>
            <person name="Ahrendt S."/>
            <person name="Nagy L.G."/>
            <person name="Grigoriev I.V."/>
            <person name="Martin F."/>
            <person name="Rosso M.N."/>
        </authorList>
    </citation>
    <scope>NUCLEOTIDE SEQUENCE</scope>
    <source>
        <strain evidence="1">CBS 384.51</strain>
    </source>
</reference>
<feature type="non-terminal residue" evidence="1">
    <location>
        <position position="1"/>
    </location>
</feature>
<sequence>SEIGYLDLAPSIGDQNGLNLDSDDLFQVFSRPNSFLFLAEINLTGANVKDRDMLHLQHLPRLARLWLSSTGICNETMYYLTPLKRSLTDLDIAYNPKIDDDAIPPLLFLTKLQYLTFHGTSITIVGVRRLAKTLRDQKRDMEVEVPRQCEEYISKLSKHYLLEPASPLITDPKAVSSLTRVAVERNLTAHMQSGSEEDKGERLTQRLRELLELREADLLAKALILQEPLA</sequence>
<protein>
    <submittedName>
        <fullName evidence="1">Uncharacterized protein</fullName>
    </submittedName>
</protein>
<evidence type="ECO:0000313" key="2">
    <source>
        <dbReference type="Proteomes" id="UP001055072"/>
    </source>
</evidence>
<name>A0ACB8U778_9APHY</name>
<dbReference type="EMBL" id="MU274908">
    <property type="protein sequence ID" value="KAI0090232.1"/>
    <property type="molecule type" value="Genomic_DNA"/>
</dbReference>
<comment type="caution">
    <text evidence="1">The sequence shown here is derived from an EMBL/GenBank/DDBJ whole genome shotgun (WGS) entry which is preliminary data.</text>
</comment>
<organism evidence="1 2">
    <name type="scientific">Irpex rosettiformis</name>
    <dbReference type="NCBI Taxonomy" id="378272"/>
    <lineage>
        <taxon>Eukaryota</taxon>
        <taxon>Fungi</taxon>
        <taxon>Dikarya</taxon>
        <taxon>Basidiomycota</taxon>
        <taxon>Agaricomycotina</taxon>
        <taxon>Agaricomycetes</taxon>
        <taxon>Polyporales</taxon>
        <taxon>Irpicaceae</taxon>
        <taxon>Irpex</taxon>
    </lineage>
</organism>
<dbReference type="Proteomes" id="UP001055072">
    <property type="component" value="Unassembled WGS sequence"/>
</dbReference>
<keyword evidence="2" id="KW-1185">Reference proteome</keyword>
<accession>A0ACB8U778</accession>